<dbReference type="AlphaFoldDB" id="A0A699KQG7"/>
<organism evidence="1">
    <name type="scientific">Tanacetum cinerariifolium</name>
    <name type="common">Dalmatian daisy</name>
    <name type="synonym">Chrysanthemum cinerariifolium</name>
    <dbReference type="NCBI Taxonomy" id="118510"/>
    <lineage>
        <taxon>Eukaryota</taxon>
        <taxon>Viridiplantae</taxon>
        <taxon>Streptophyta</taxon>
        <taxon>Embryophyta</taxon>
        <taxon>Tracheophyta</taxon>
        <taxon>Spermatophyta</taxon>
        <taxon>Magnoliopsida</taxon>
        <taxon>eudicotyledons</taxon>
        <taxon>Gunneridae</taxon>
        <taxon>Pentapetalae</taxon>
        <taxon>asterids</taxon>
        <taxon>campanulids</taxon>
        <taxon>Asterales</taxon>
        <taxon>Asteraceae</taxon>
        <taxon>Asteroideae</taxon>
        <taxon>Anthemideae</taxon>
        <taxon>Anthemidinae</taxon>
        <taxon>Tanacetum</taxon>
    </lineage>
</organism>
<accession>A0A699KQG7</accession>
<name>A0A699KQG7_TANCI</name>
<dbReference type="EMBL" id="BKCJ010535092">
    <property type="protein sequence ID" value="GFB02086.1"/>
    <property type="molecule type" value="Genomic_DNA"/>
</dbReference>
<sequence length="115" mass="13314">MLKKPIRRILSHAGIVQAAKLRKQADIQEVGEGFVMSTQEYIRKVVENDGGSGMLDEEEIMKMLEEEEMAKLELQVHGNITDQREHQHKFEQEALILALEEEVTKARDGQEWREI</sequence>
<proteinExistence type="predicted"/>
<evidence type="ECO:0000313" key="1">
    <source>
        <dbReference type="EMBL" id="GFB02086.1"/>
    </source>
</evidence>
<comment type="caution">
    <text evidence="1">The sequence shown here is derived from an EMBL/GenBank/DDBJ whole genome shotgun (WGS) entry which is preliminary data.</text>
</comment>
<protein>
    <submittedName>
        <fullName evidence="1">Uncharacterized protein</fullName>
    </submittedName>
</protein>
<gene>
    <name evidence="1" type="ORF">Tci_674057</name>
</gene>
<reference evidence="1" key="1">
    <citation type="journal article" date="2019" name="Sci. Rep.">
        <title>Draft genome of Tanacetum cinerariifolium, the natural source of mosquito coil.</title>
        <authorList>
            <person name="Yamashiro T."/>
            <person name="Shiraishi A."/>
            <person name="Satake H."/>
            <person name="Nakayama K."/>
        </authorList>
    </citation>
    <scope>NUCLEOTIDE SEQUENCE</scope>
</reference>